<dbReference type="CDD" id="cd00082">
    <property type="entry name" value="HisKA"/>
    <property type="match status" value="1"/>
</dbReference>
<dbReference type="Proteomes" id="UP001625389">
    <property type="component" value="Unassembled WGS sequence"/>
</dbReference>
<comment type="subcellular location">
    <subcellularLocation>
        <location evidence="2">Membrane</location>
    </subcellularLocation>
</comment>
<comment type="catalytic activity">
    <reaction evidence="1">
        <text>ATP + protein L-histidine = ADP + protein N-phospho-L-histidine.</text>
        <dbReference type="EC" id="2.7.13.3"/>
    </reaction>
</comment>
<evidence type="ECO:0000256" key="2">
    <source>
        <dbReference type="ARBA" id="ARBA00004370"/>
    </source>
</evidence>
<evidence type="ECO:0000313" key="12">
    <source>
        <dbReference type="EMBL" id="MFL2030431.1"/>
    </source>
</evidence>
<dbReference type="InterPro" id="IPR004358">
    <property type="entry name" value="Sig_transdc_His_kin-like_C"/>
</dbReference>
<dbReference type="Pfam" id="PF02518">
    <property type="entry name" value="HATPase_c"/>
    <property type="match status" value="1"/>
</dbReference>
<feature type="transmembrane region" description="Helical" evidence="9">
    <location>
        <begin position="178"/>
        <end position="197"/>
    </location>
</feature>
<keyword evidence="12" id="KW-0547">Nucleotide-binding</keyword>
<evidence type="ECO:0000256" key="9">
    <source>
        <dbReference type="SAM" id="Phobius"/>
    </source>
</evidence>
<dbReference type="PROSITE" id="PS50885">
    <property type="entry name" value="HAMP"/>
    <property type="match status" value="1"/>
</dbReference>
<keyword evidence="13" id="KW-1185">Reference proteome</keyword>
<evidence type="ECO:0000313" key="13">
    <source>
        <dbReference type="Proteomes" id="UP001625389"/>
    </source>
</evidence>
<evidence type="ECO:0000256" key="7">
    <source>
        <dbReference type="ARBA" id="ARBA00023012"/>
    </source>
</evidence>
<dbReference type="InterPro" id="IPR036890">
    <property type="entry name" value="HATPase_C_sf"/>
</dbReference>
<evidence type="ECO:0000256" key="1">
    <source>
        <dbReference type="ARBA" id="ARBA00000085"/>
    </source>
</evidence>
<evidence type="ECO:0000256" key="5">
    <source>
        <dbReference type="ARBA" id="ARBA00022679"/>
    </source>
</evidence>
<dbReference type="PRINTS" id="PR00344">
    <property type="entry name" value="BCTRLSENSOR"/>
</dbReference>
<comment type="caution">
    <text evidence="12">The sequence shown here is derived from an EMBL/GenBank/DDBJ whole genome shotgun (WGS) entry which is preliminary data.</text>
</comment>
<evidence type="ECO:0000256" key="8">
    <source>
        <dbReference type="SAM" id="Coils"/>
    </source>
</evidence>
<organism evidence="12 13">
    <name type="scientific">Loigolactobacillus zhaoyuanensis</name>
    <dbReference type="NCBI Taxonomy" id="2486017"/>
    <lineage>
        <taxon>Bacteria</taxon>
        <taxon>Bacillati</taxon>
        <taxon>Bacillota</taxon>
        <taxon>Bacilli</taxon>
        <taxon>Lactobacillales</taxon>
        <taxon>Lactobacillaceae</taxon>
        <taxon>Loigolactobacillus</taxon>
    </lineage>
</organism>
<feature type="transmembrane region" description="Helical" evidence="9">
    <location>
        <begin position="9"/>
        <end position="29"/>
    </location>
</feature>
<evidence type="ECO:0000259" key="11">
    <source>
        <dbReference type="PROSITE" id="PS50885"/>
    </source>
</evidence>
<dbReference type="GO" id="GO:0005524">
    <property type="term" value="F:ATP binding"/>
    <property type="evidence" value="ECO:0007669"/>
    <property type="project" value="UniProtKB-KW"/>
</dbReference>
<dbReference type="InterPro" id="IPR036097">
    <property type="entry name" value="HisK_dim/P_sf"/>
</dbReference>
<dbReference type="InterPro" id="IPR003594">
    <property type="entry name" value="HATPase_dom"/>
</dbReference>
<keyword evidence="9" id="KW-1133">Transmembrane helix</keyword>
<dbReference type="SMART" id="SM00304">
    <property type="entry name" value="HAMP"/>
    <property type="match status" value="1"/>
</dbReference>
<dbReference type="InterPro" id="IPR005467">
    <property type="entry name" value="His_kinase_dom"/>
</dbReference>
<evidence type="ECO:0000256" key="4">
    <source>
        <dbReference type="ARBA" id="ARBA00022553"/>
    </source>
</evidence>
<evidence type="ECO:0000259" key="10">
    <source>
        <dbReference type="PROSITE" id="PS50109"/>
    </source>
</evidence>
<keyword evidence="5" id="KW-0808">Transferase</keyword>
<reference evidence="12 13" key="1">
    <citation type="submission" date="2024-08" db="EMBL/GenBank/DDBJ databases">
        <authorList>
            <person name="Arias E."/>
        </authorList>
    </citation>
    <scope>NUCLEOTIDE SEQUENCE [LARGE SCALE GENOMIC DNA]</scope>
    <source>
        <strain evidence="12 13">FAM 25317</strain>
    </source>
</reference>
<dbReference type="InterPro" id="IPR050736">
    <property type="entry name" value="Sensor_HK_Regulatory"/>
</dbReference>
<accession>A0ABW8UF11</accession>
<dbReference type="PANTHER" id="PTHR43711:SF1">
    <property type="entry name" value="HISTIDINE KINASE 1"/>
    <property type="match status" value="1"/>
</dbReference>
<evidence type="ECO:0000256" key="3">
    <source>
        <dbReference type="ARBA" id="ARBA00012438"/>
    </source>
</evidence>
<dbReference type="Gene3D" id="1.10.287.130">
    <property type="match status" value="1"/>
</dbReference>
<dbReference type="PROSITE" id="PS50109">
    <property type="entry name" value="HIS_KIN"/>
    <property type="match status" value="1"/>
</dbReference>
<evidence type="ECO:0000256" key="6">
    <source>
        <dbReference type="ARBA" id="ARBA00022777"/>
    </source>
</evidence>
<dbReference type="CDD" id="cd06225">
    <property type="entry name" value="HAMP"/>
    <property type="match status" value="1"/>
</dbReference>
<feature type="domain" description="HAMP" evidence="11">
    <location>
        <begin position="198"/>
        <end position="250"/>
    </location>
</feature>
<keyword evidence="4" id="KW-0597">Phosphoprotein</keyword>
<dbReference type="SUPFAM" id="SSF47384">
    <property type="entry name" value="Homodimeric domain of signal transducing histidine kinase"/>
    <property type="match status" value="1"/>
</dbReference>
<dbReference type="CDD" id="cd00075">
    <property type="entry name" value="HATPase"/>
    <property type="match status" value="1"/>
</dbReference>
<dbReference type="EC" id="2.7.13.3" evidence="3"/>
<dbReference type="SUPFAM" id="SSF158472">
    <property type="entry name" value="HAMP domain-like"/>
    <property type="match status" value="1"/>
</dbReference>
<feature type="coiled-coil region" evidence="8">
    <location>
        <begin position="238"/>
        <end position="265"/>
    </location>
</feature>
<dbReference type="EMBL" id="JBGQPK010000106">
    <property type="protein sequence ID" value="MFL2030431.1"/>
    <property type="molecule type" value="Genomic_DNA"/>
</dbReference>
<dbReference type="Gene3D" id="3.30.565.10">
    <property type="entry name" value="Histidine kinase-like ATPase, C-terminal domain"/>
    <property type="match status" value="1"/>
</dbReference>
<sequence length="496" mass="56259">MKLIYQQMLAFFAVIMTTLLIVGLFFIQFTNKMVYETTWDQLEGYADSLMQQAMTVDKRTNTFTGFQVSMLSNSEAVLSQQKVHFAIFSDKNKMIYPLTDGRGPVMARQLTKADWQKLKQGKRIYCKSDHGTNVLNNQQEMTDVLVPYFYNGDLKAVISVGSLVSNVHANITKIEHNLFMALLISSVAAVIMSFLLAKYQVLRINRLRGAAHKVAKGDFDVKIDAKHHDELDDLAIDFNQMTTSLRESEDEIKRQEDRRRQFMADAAHEMRTPLTTINGLLEGLQYDAIPEDMRGKSIELMQNETKRLIRIVNENLDYEKIRTNQISLSKRNFDGTEALKNIVMQLTNKSNNANNDLILTPGPSVQVYADYDRFVQVMFNVIQNAIQFTQGGTITITAKHGYHETIFTVQDTGIGMSAEQVQNIWERYYKADPSRKNTKYGESGLGLAIVHQLVQLHGGEIKVDSKENVGTTFTISFPDQVASQETTPDAVESKKD</sequence>
<dbReference type="RefSeq" id="WP_407137805.1">
    <property type="nucleotide sequence ID" value="NZ_JBGQPK010000106.1"/>
</dbReference>
<dbReference type="InterPro" id="IPR003660">
    <property type="entry name" value="HAMP_dom"/>
</dbReference>
<dbReference type="PANTHER" id="PTHR43711">
    <property type="entry name" value="TWO-COMPONENT HISTIDINE KINASE"/>
    <property type="match status" value="1"/>
</dbReference>
<keyword evidence="9" id="KW-0812">Transmembrane</keyword>
<dbReference type="SUPFAM" id="SSF55874">
    <property type="entry name" value="ATPase domain of HSP90 chaperone/DNA topoisomerase II/histidine kinase"/>
    <property type="match status" value="1"/>
</dbReference>
<keyword evidence="9" id="KW-0472">Membrane</keyword>
<gene>
    <name evidence="12" type="ORF">ACEN34_12605</name>
</gene>
<name>A0ABW8UF11_9LACO</name>
<dbReference type="SMART" id="SM00387">
    <property type="entry name" value="HATPase_c"/>
    <property type="match status" value="1"/>
</dbReference>
<dbReference type="Pfam" id="PF00672">
    <property type="entry name" value="HAMP"/>
    <property type="match status" value="1"/>
</dbReference>
<keyword evidence="12" id="KW-0067">ATP-binding</keyword>
<dbReference type="InterPro" id="IPR003661">
    <property type="entry name" value="HisK_dim/P_dom"/>
</dbReference>
<keyword evidence="8" id="KW-0175">Coiled coil</keyword>
<dbReference type="Pfam" id="PF00512">
    <property type="entry name" value="HisKA"/>
    <property type="match status" value="1"/>
</dbReference>
<proteinExistence type="predicted"/>
<protein>
    <recommendedName>
        <fullName evidence="3">histidine kinase</fullName>
        <ecNumber evidence="3">2.7.13.3</ecNumber>
    </recommendedName>
</protein>
<dbReference type="SMART" id="SM00388">
    <property type="entry name" value="HisKA"/>
    <property type="match status" value="1"/>
</dbReference>
<dbReference type="Gene3D" id="6.10.340.10">
    <property type="match status" value="1"/>
</dbReference>
<keyword evidence="6" id="KW-0418">Kinase</keyword>
<keyword evidence="7" id="KW-0902">Two-component regulatory system</keyword>
<feature type="domain" description="Histidine kinase" evidence="10">
    <location>
        <begin position="265"/>
        <end position="481"/>
    </location>
</feature>